<dbReference type="AlphaFoldDB" id="A0AA88PDK3"/>
<keyword evidence="3" id="KW-1185">Reference proteome</keyword>
<evidence type="ECO:0000313" key="3">
    <source>
        <dbReference type="Proteomes" id="UP001187343"/>
    </source>
</evidence>
<name>A0AA88PDK3_9TELE</name>
<dbReference type="Proteomes" id="UP001187343">
    <property type="component" value="Unassembled WGS sequence"/>
</dbReference>
<feature type="compositionally biased region" description="Basic and acidic residues" evidence="1">
    <location>
        <begin position="1"/>
        <end position="26"/>
    </location>
</feature>
<sequence length="246" mass="28642">MYRPGTRESYMECETEKTQDGRRWQESDSDFQSSLKDVGCELRGQLICKARTESREKAVLLHLKRKYPDGQGIRLSKQVAISNKRLRRAIKEFNSIQWPLQMSIFPATMIFRKHAIPLDIIEEDNVSRSLKRQRIDALHMKTRAAEEKRRLYQEMRTVTEHLQQQHAILCSAIKDTDQPGAKAALIQRLQQLERRQHKATVIFHPHVPDIVPVDNLYLCEALPMSSTQTLVYNDDGENDDKDDNDN</sequence>
<dbReference type="EMBL" id="JAUYZG010000023">
    <property type="protein sequence ID" value="KAK2870702.1"/>
    <property type="molecule type" value="Genomic_DNA"/>
</dbReference>
<evidence type="ECO:0000256" key="1">
    <source>
        <dbReference type="SAM" id="MobiDB-lite"/>
    </source>
</evidence>
<proteinExistence type="predicted"/>
<protein>
    <submittedName>
        <fullName evidence="2">Uncharacterized protein</fullName>
    </submittedName>
</protein>
<reference evidence="2" key="1">
    <citation type="submission" date="2023-08" db="EMBL/GenBank/DDBJ databases">
        <title>Chromosome-level Genome Assembly of mud carp (Cirrhinus molitorella).</title>
        <authorList>
            <person name="Liu H."/>
        </authorList>
    </citation>
    <scope>NUCLEOTIDE SEQUENCE</scope>
    <source>
        <strain evidence="2">Prfri</strain>
        <tissue evidence="2">Muscle</tissue>
    </source>
</reference>
<feature type="region of interest" description="Disordered" evidence="1">
    <location>
        <begin position="1"/>
        <end position="28"/>
    </location>
</feature>
<evidence type="ECO:0000313" key="2">
    <source>
        <dbReference type="EMBL" id="KAK2870702.1"/>
    </source>
</evidence>
<organism evidence="2 3">
    <name type="scientific">Cirrhinus molitorella</name>
    <name type="common">mud carp</name>
    <dbReference type="NCBI Taxonomy" id="172907"/>
    <lineage>
        <taxon>Eukaryota</taxon>
        <taxon>Metazoa</taxon>
        <taxon>Chordata</taxon>
        <taxon>Craniata</taxon>
        <taxon>Vertebrata</taxon>
        <taxon>Euteleostomi</taxon>
        <taxon>Actinopterygii</taxon>
        <taxon>Neopterygii</taxon>
        <taxon>Teleostei</taxon>
        <taxon>Ostariophysi</taxon>
        <taxon>Cypriniformes</taxon>
        <taxon>Cyprinidae</taxon>
        <taxon>Labeoninae</taxon>
        <taxon>Labeonini</taxon>
        <taxon>Cirrhinus</taxon>
    </lineage>
</organism>
<accession>A0AA88PDK3</accession>
<comment type="caution">
    <text evidence="2">The sequence shown here is derived from an EMBL/GenBank/DDBJ whole genome shotgun (WGS) entry which is preliminary data.</text>
</comment>
<gene>
    <name evidence="2" type="ORF">Q8A67_023229</name>
</gene>